<protein>
    <submittedName>
        <fullName evidence="2">Uncharacterized protein</fullName>
    </submittedName>
</protein>
<proteinExistence type="predicted"/>
<evidence type="ECO:0000256" key="1">
    <source>
        <dbReference type="SAM" id="MobiDB-lite"/>
    </source>
</evidence>
<feature type="compositionally biased region" description="Basic and acidic residues" evidence="1">
    <location>
        <begin position="50"/>
        <end position="62"/>
    </location>
</feature>
<gene>
    <name evidence="2" type="ORF">KQX54_001910</name>
</gene>
<organism evidence="2 3">
    <name type="scientific">Cotesia glomerata</name>
    <name type="common">Lepidopteran parasitic wasp</name>
    <name type="synonym">Apanteles glomeratus</name>
    <dbReference type="NCBI Taxonomy" id="32391"/>
    <lineage>
        <taxon>Eukaryota</taxon>
        <taxon>Metazoa</taxon>
        <taxon>Ecdysozoa</taxon>
        <taxon>Arthropoda</taxon>
        <taxon>Hexapoda</taxon>
        <taxon>Insecta</taxon>
        <taxon>Pterygota</taxon>
        <taxon>Neoptera</taxon>
        <taxon>Endopterygota</taxon>
        <taxon>Hymenoptera</taxon>
        <taxon>Apocrita</taxon>
        <taxon>Ichneumonoidea</taxon>
        <taxon>Braconidae</taxon>
        <taxon>Microgastrinae</taxon>
        <taxon>Cotesia</taxon>
    </lineage>
</organism>
<dbReference type="AlphaFoldDB" id="A0AAV7IC16"/>
<feature type="region of interest" description="Disordered" evidence="1">
    <location>
        <begin position="50"/>
        <end position="71"/>
    </location>
</feature>
<comment type="caution">
    <text evidence="2">The sequence shown here is derived from an EMBL/GenBank/DDBJ whole genome shotgun (WGS) entry which is preliminary data.</text>
</comment>
<evidence type="ECO:0000313" key="3">
    <source>
        <dbReference type="Proteomes" id="UP000826195"/>
    </source>
</evidence>
<reference evidence="2 3" key="1">
    <citation type="journal article" date="2021" name="J. Hered.">
        <title>A chromosome-level genome assembly of the parasitoid wasp, Cotesia glomerata (Hymenoptera: Braconidae).</title>
        <authorList>
            <person name="Pinto B.J."/>
            <person name="Weis J.J."/>
            <person name="Gamble T."/>
            <person name="Ode P.J."/>
            <person name="Paul R."/>
            <person name="Zaspel J.M."/>
        </authorList>
    </citation>
    <scope>NUCLEOTIDE SEQUENCE [LARGE SCALE GENOMIC DNA]</scope>
    <source>
        <strain evidence="2">CgM1</strain>
    </source>
</reference>
<sequence>MSPAEIYKVKEIRKLEYEVRQLEREVSFYGDYVARFNNRGLGDAGYRGRGDAGYRGRGDAGYRGRGSYQPY</sequence>
<dbReference type="Proteomes" id="UP000826195">
    <property type="component" value="Unassembled WGS sequence"/>
</dbReference>
<keyword evidence="3" id="KW-1185">Reference proteome</keyword>
<name>A0AAV7IC16_COTGL</name>
<accession>A0AAV7IC16</accession>
<dbReference type="EMBL" id="JAHXZJ010001865">
    <property type="protein sequence ID" value="KAH0548498.1"/>
    <property type="molecule type" value="Genomic_DNA"/>
</dbReference>
<evidence type="ECO:0000313" key="2">
    <source>
        <dbReference type="EMBL" id="KAH0548498.1"/>
    </source>
</evidence>